<accession>A0A9W4XG90</accession>
<dbReference type="OrthoDB" id="636685at2759"/>
<dbReference type="Pfam" id="PF00808">
    <property type="entry name" value="CBFD_NFYB_HMF"/>
    <property type="match status" value="1"/>
</dbReference>
<reference evidence="5" key="1">
    <citation type="submission" date="2022-12" db="EMBL/GenBank/DDBJ databases">
        <authorList>
            <person name="Brejova B."/>
        </authorList>
    </citation>
    <scope>NUCLEOTIDE SEQUENCE</scope>
</reference>
<evidence type="ECO:0000313" key="6">
    <source>
        <dbReference type="Proteomes" id="UP001152885"/>
    </source>
</evidence>
<evidence type="ECO:0000256" key="3">
    <source>
        <dbReference type="SAM" id="MobiDB-lite"/>
    </source>
</evidence>
<keyword evidence="6" id="KW-1185">Reference proteome</keyword>
<dbReference type="GO" id="GO:0006261">
    <property type="term" value="P:DNA-templated DNA replication"/>
    <property type="evidence" value="ECO:0007669"/>
    <property type="project" value="TreeGrafter"/>
</dbReference>
<protein>
    <recommendedName>
        <fullName evidence="4">Transcription factor CBF/NF-Y/archaeal histone domain-containing protein</fullName>
    </recommendedName>
</protein>
<feature type="region of interest" description="Disordered" evidence="3">
    <location>
        <begin position="145"/>
        <end position="173"/>
    </location>
</feature>
<keyword evidence="2" id="KW-0539">Nucleus</keyword>
<dbReference type="PANTHER" id="PTHR10252:SF151">
    <property type="entry name" value="DNA POLYMERASE EPSILON NONCATALYTIC SUBUNIT"/>
    <property type="match status" value="1"/>
</dbReference>
<comment type="subcellular location">
    <subcellularLocation>
        <location evidence="1">Nucleus</location>
    </subcellularLocation>
</comment>
<comment type="caution">
    <text evidence="5">The sequence shown here is derived from an EMBL/GenBank/DDBJ whole genome shotgun (WGS) entry which is preliminary data.</text>
</comment>
<evidence type="ECO:0000259" key="4">
    <source>
        <dbReference type="Pfam" id="PF00808"/>
    </source>
</evidence>
<gene>
    <name evidence="5" type="ORF">CANVERA_P2098</name>
</gene>
<feature type="compositionally biased region" description="Polar residues" evidence="3">
    <location>
        <begin position="1"/>
        <end position="24"/>
    </location>
</feature>
<dbReference type="CDD" id="cd22929">
    <property type="entry name" value="HFD_POLE4-like"/>
    <property type="match status" value="1"/>
</dbReference>
<evidence type="ECO:0000256" key="1">
    <source>
        <dbReference type="ARBA" id="ARBA00004123"/>
    </source>
</evidence>
<dbReference type="SUPFAM" id="SSF47113">
    <property type="entry name" value="Histone-fold"/>
    <property type="match status" value="1"/>
</dbReference>
<evidence type="ECO:0000256" key="2">
    <source>
        <dbReference type="ARBA" id="ARBA00023242"/>
    </source>
</evidence>
<dbReference type="EMBL" id="CANTUO010000002">
    <property type="protein sequence ID" value="CAI5757584.1"/>
    <property type="molecule type" value="Genomic_DNA"/>
</dbReference>
<organism evidence="5 6">
    <name type="scientific">Candida verbasci</name>
    <dbReference type="NCBI Taxonomy" id="1227364"/>
    <lineage>
        <taxon>Eukaryota</taxon>
        <taxon>Fungi</taxon>
        <taxon>Dikarya</taxon>
        <taxon>Ascomycota</taxon>
        <taxon>Saccharomycotina</taxon>
        <taxon>Pichiomycetes</taxon>
        <taxon>Debaryomycetaceae</taxon>
        <taxon>Candida/Lodderomyces clade</taxon>
        <taxon>Candida</taxon>
    </lineage>
</organism>
<feature type="region of interest" description="Disordered" evidence="3">
    <location>
        <begin position="1"/>
        <end position="25"/>
    </location>
</feature>
<name>A0A9W4XG90_9ASCO</name>
<dbReference type="AlphaFoldDB" id="A0A9W4XG90"/>
<evidence type="ECO:0000313" key="5">
    <source>
        <dbReference type="EMBL" id="CAI5757584.1"/>
    </source>
</evidence>
<dbReference type="InterPro" id="IPR009072">
    <property type="entry name" value="Histone-fold"/>
</dbReference>
<dbReference type="InterPro" id="IPR050568">
    <property type="entry name" value="Transcr_DNA_Rep_Reg"/>
</dbReference>
<dbReference type="InterPro" id="IPR003958">
    <property type="entry name" value="CBFA_NFYB_domain"/>
</dbReference>
<dbReference type="PANTHER" id="PTHR10252">
    <property type="entry name" value="HISTONE-LIKE TRANSCRIPTION FACTOR CCAAT-RELATED"/>
    <property type="match status" value="1"/>
</dbReference>
<feature type="domain" description="Transcription factor CBF/NF-Y/archaeal histone" evidence="4">
    <location>
        <begin position="49"/>
        <end position="111"/>
    </location>
</feature>
<proteinExistence type="predicted"/>
<dbReference type="Proteomes" id="UP001152885">
    <property type="component" value="Unassembled WGS sequence"/>
</dbReference>
<sequence>MSQESTTHTTPLQISNTTSPQPENGKTVVHEDVEMVDAETAATSGSDLSLPLSKIKKIFKMDPEYQGASQSAVYTTGLATELFVQYLTEQANLLAKMEKRKKIQYKDFANCIQNHDSLQFLTDTIPKTQPIGDLINEKKVNLLKEQDPKQSKTKAPKESNNVPVQKELETGQQTLPFIAEKPIKKAGINDLVG</sequence>
<dbReference type="GO" id="GO:0046982">
    <property type="term" value="F:protein heterodimerization activity"/>
    <property type="evidence" value="ECO:0007669"/>
    <property type="project" value="InterPro"/>
</dbReference>
<dbReference type="Gene3D" id="1.10.20.10">
    <property type="entry name" value="Histone, subunit A"/>
    <property type="match status" value="1"/>
</dbReference>
<dbReference type="GO" id="GO:0008623">
    <property type="term" value="C:CHRAC"/>
    <property type="evidence" value="ECO:0007669"/>
    <property type="project" value="TreeGrafter"/>
</dbReference>